<dbReference type="RefSeq" id="WP_150875314.1">
    <property type="nucleotide sequence ID" value="NZ_VTWS01000001.1"/>
</dbReference>
<evidence type="ECO:0000313" key="3">
    <source>
        <dbReference type="Proteomes" id="UP000326344"/>
    </source>
</evidence>
<gene>
    <name evidence="2" type="ORF">F0P93_05690</name>
</gene>
<dbReference type="Proteomes" id="UP000326344">
    <property type="component" value="Unassembled WGS sequence"/>
</dbReference>
<evidence type="ECO:0000256" key="1">
    <source>
        <dbReference type="SAM" id="SignalP"/>
    </source>
</evidence>
<evidence type="ECO:0000313" key="2">
    <source>
        <dbReference type="EMBL" id="KAA9357228.1"/>
    </source>
</evidence>
<feature type="chain" id="PRO_5025011114" evidence="1">
    <location>
        <begin position="21"/>
        <end position="422"/>
    </location>
</feature>
<protein>
    <submittedName>
        <fullName evidence="2">Uncharacterized protein</fullName>
    </submittedName>
</protein>
<organism evidence="2 3">
    <name type="scientific">Larkinella humicola</name>
    <dbReference type="NCBI Taxonomy" id="2607654"/>
    <lineage>
        <taxon>Bacteria</taxon>
        <taxon>Pseudomonadati</taxon>
        <taxon>Bacteroidota</taxon>
        <taxon>Cytophagia</taxon>
        <taxon>Cytophagales</taxon>
        <taxon>Spirosomataceae</taxon>
        <taxon>Larkinella</taxon>
    </lineage>
</organism>
<keyword evidence="3" id="KW-1185">Reference proteome</keyword>
<proteinExistence type="predicted"/>
<sequence length="422" mass="48497">MKSFYLLLVVSLLQVTNCFAADTLAVSFEIVKDTIASGSEVSSYTAKVKIPKQPGKKGSKVIFSVDPAKSDVTGIMISNDPTYVIKDDTKEQIAEFKVSFTRDTKNDRRLVLKLTALDAANKDLALKKNGETEAEIYIKPRPELDNADNEYWFFVGTNFDLLDGIKAKDLYFRTSFLIPLNNTQPKNQQLYITFEKNRFFSSRDSLYRLAFTDRVFKRGQTDSITIAKGQYNSFRESVTENIGFSISGLQNLRMNHPSNKYNFYIMTGIYIDFQKRTLKFTNHNIQSDTITIPSRRDSLYTFTPLLVQTQIQSWNYNIYTGFMYIHSGNSVNLKTFIQLGLNVYNFPISSVRRNATEITRYDQSRNLYFRCHVDATLVESPGVSLGAEVYLRRGQMPLFNFTLTKVFDYRNLKTFFSKVPSQ</sequence>
<feature type="signal peptide" evidence="1">
    <location>
        <begin position="1"/>
        <end position="20"/>
    </location>
</feature>
<keyword evidence="1" id="KW-0732">Signal</keyword>
<accession>A0A5N1JN19</accession>
<dbReference type="EMBL" id="VTWS01000001">
    <property type="protein sequence ID" value="KAA9357228.1"/>
    <property type="molecule type" value="Genomic_DNA"/>
</dbReference>
<dbReference type="AlphaFoldDB" id="A0A5N1JN19"/>
<reference evidence="2 3" key="1">
    <citation type="submission" date="2019-09" db="EMBL/GenBank/DDBJ databases">
        <title>Genome Sequence of Larkinella sp MA1.</title>
        <authorList>
            <person name="Srinivasan S."/>
        </authorList>
    </citation>
    <scope>NUCLEOTIDE SEQUENCE [LARGE SCALE GENOMIC DNA]</scope>
    <source>
        <strain evidence="2 3">MA1</strain>
    </source>
</reference>
<name>A0A5N1JN19_9BACT</name>
<comment type="caution">
    <text evidence="2">The sequence shown here is derived from an EMBL/GenBank/DDBJ whole genome shotgun (WGS) entry which is preliminary data.</text>
</comment>